<dbReference type="Proteomes" id="UP000326279">
    <property type="component" value="Segment"/>
</dbReference>
<evidence type="ECO:0000313" key="1">
    <source>
        <dbReference type="EMBL" id="QFG08913.1"/>
    </source>
</evidence>
<dbReference type="GeneID" id="80019538"/>
<accession>A0A5J6TDC3</accession>
<proteinExistence type="predicted"/>
<evidence type="ECO:0000313" key="2">
    <source>
        <dbReference type="Proteomes" id="UP000326279"/>
    </source>
</evidence>
<keyword evidence="2" id="KW-1185">Reference proteome</keyword>
<protein>
    <submittedName>
        <fullName evidence="1">Helix-turn-helix DNA binding protein</fullName>
    </submittedName>
</protein>
<organism evidence="1 2">
    <name type="scientific">Mycobacterium phage MalagasyRose</name>
    <dbReference type="NCBI Taxonomy" id="2599870"/>
    <lineage>
        <taxon>Viruses</taxon>
        <taxon>Duplodnaviria</taxon>
        <taxon>Heunggongvirae</taxon>
        <taxon>Uroviricota</taxon>
        <taxon>Caudoviricetes</taxon>
        <taxon>Malagasyrosevirus</taxon>
        <taxon>Malagasyrosevirus malagasyrose</taxon>
    </lineage>
</organism>
<dbReference type="Pfam" id="PF13384">
    <property type="entry name" value="HTH_23"/>
    <property type="match status" value="1"/>
</dbReference>
<gene>
    <name evidence="1" type="primary">65</name>
    <name evidence="1" type="ORF">PBI_MALAGASYROSE_65</name>
</gene>
<sequence>MKLSPEQYERIIAATEAGQSHSEVAEIVGCTKRTVARVRQRAGLSHPPAPRITAAELARMHELLDDGASYAEVAATVGRSPVAVRRCCPGRGWNQEQVTEHLRTVRRFKPVSQVGVA</sequence>
<dbReference type="EMBL" id="MN234170">
    <property type="protein sequence ID" value="QFG08913.1"/>
    <property type="molecule type" value="Genomic_DNA"/>
</dbReference>
<reference evidence="1 2" key="1">
    <citation type="submission" date="2019-07" db="EMBL/GenBank/DDBJ databases">
        <authorList>
            <person name="Garlena R.A."/>
            <person name="Russell D.A."/>
            <person name="Pope W.H."/>
            <person name="Jacobs-Sera D."/>
            <person name="Hatfull G.F."/>
        </authorList>
    </citation>
    <scope>NUCLEOTIDE SEQUENCE [LARGE SCALE GENOMIC DNA]</scope>
</reference>
<dbReference type="KEGG" id="vg:80019538"/>
<dbReference type="RefSeq" id="YP_010754937.1">
    <property type="nucleotide sequence ID" value="NC_073465.1"/>
</dbReference>
<name>A0A5J6TDC3_9CAUD</name>